<accession>A0A9D4ES70</accession>
<name>A0A9D4ES70_DREPO</name>
<reference evidence="1" key="1">
    <citation type="journal article" date="2019" name="bioRxiv">
        <title>The Genome of the Zebra Mussel, Dreissena polymorpha: A Resource for Invasive Species Research.</title>
        <authorList>
            <person name="McCartney M.A."/>
            <person name="Auch B."/>
            <person name="Kono T."/>
            <person name="Mallez S."/>
            <person name="Zhang Y."/>
            <person name="Obille A."/>
            <person name="Becker A."/>
            <person name="Abrahante J.E."/>
            <person name="Garbe J."/>
            <person name="Badalamenti J.P."/>
            <person name="Herman A."/>
            <person name="Mangelson H."/>
            <person name="Liachko I."/>
            <person name="Sullivan S."/>
            <person name="Sone E.D."/>
            <person name="Koren S."/>
            <person name="Silverstein K.A.T."/>
            <person name="Beckman K.B."/>
            <person name="Gohl D.M."/>
        </authorList>
    </citation>
    <scope>NUCLEOTIDE SEQUENCE</scope>
    <source>
        <strain evidence="1">Duluth1</strain>
        <tissue evidence="1">Whole animal</tissue>
    </source>
</reference>
<keyword evidence="2" id="KW-1185">Reference proteome</keyword>
<dbReference type="InterPro" id="IPR008983">
    <property type="entry name" value="Tumour_necrosis_fac-like_dom"/>
</dbReference>
<evidence type="ECO:0000313" key="1">
    <source>
        <dbReference type="EMBL" id="KAH3785919.1"/>
    </source>
</evidence>
<protein>
    <submittedName>
        <fullName evidence="1">Uncharacterized protein</fullName>
    </submittedName>
</protein>
<dbReference type="Gene3D" id="2.60.120.40">
    <property type="match status" value="1"/>
</dbReference>
<dbReference type="AlphaFoldDB" id="A0A9D4ES70"/>
<sequence>MNNGSLIGKVLAGDPTYADCSSETTITELKQGDEVFVQHHSSSGDYIFADDVALNSFTGVLLQVV</sequence>
<dbReference type="SUPFAM" id="SSF49842">
    <property type="entry name" value="TNF-like"/>
    <property type="match status" value="1"/>
</dbReference>
<dbReference type="Proteomes" id="UP000828390">
    <property type="component" value="Unassembled WGS sequence"/>
</dbReference>
<proteinExistence type="predicted"/>
<gene>
    <name evidence="1" type="ORF">DPMN_164015</name>
</gene>
<dbReference type="EMBL" id="JAIWYP010000008">
    <property type="protein sequence ID" value="KAH3785919.1"/>
    <property type="molecule type" value="Genomic_DNA"/>
</dbReference>
<organism evidence="1 2">
    <name type="scientific">Dreissena polymorpha</name>
    <name type="common">Zebra mussel</name>
    <name type="synonym">Mytilus polymorpha</name>
    <dbReference type="NCBI Taxonomy" id="45954"/>
    <lineage>
        <taxon>Eukaryota</taxon>
        <taxon>Metazoa</taxon>
        <taxon>Spiralia</taxon>
        <taxon>Lophotrochozoa</taxon>
        <taxon>Mollusca</taxon>
        <taxon>Bivalvia</taxon>
        <taxon>Autobranchia</taxon>
        <taxon>Heteroconchia</taxon>
        <taxon>Euheterodonta</taxon>
        <taxon>Imparidentia</taxon>
        <taxon>Neoheterodontei</taxon>
        <taxon>Myida</taxon>
        <taxon>Dreissenoidea</taxon>
        <taxon>Dreissenidae</taxon>
        <taxon>Dreissena</taxon>
    </lineage>
</organism>
<evidence type="ECO:0000313" key="2">
    <source>
        <dbReference type="Proteomes" id="UP000828390"/>
    </source>
</evidence>
<comment type="caution">
    <text evidence="1">The sequence shown here is derived from an EMBL/GenBank/DDBJ whole genome shotgun (WGS) entry which is preliminary data.</text>
</comment>
<reference evidence="1" key="2">
    <citation type="submission" date="2020-11" db="EMBL/GenBank/DDBJ databases">
        <authorList>
            <person name="McCartney M.A."/>
            <person name="Auch B."/>
            <person name="Kono T."/>
            <person name="Mallez S."/>
            <person name="Becker A."/>
            <person name="Gohl D.M."/>
            <person name="Silverstein K.A.T."/>
            <person name="Koren S."/>
            <person name="Bechman K.B."/>
            <person name="Herman A."/>
            <person name="Abrahante J.E."/>
            <person name="Garbe J."/>
        </authorList>
    </citation>
    <scope>NUCLEOTIDE SEQUENCE</scope>
    <source>
        <strain evidence="1">Duluth1</strain>
        <tissue evidence="1">Whole animal</tissue>
    </source>
</reference>